<feature type="transmembrane region" description="Helical" evidence="1">
    <location>
        <begin position="45"/>
        <end position="63"/>
    </location>
</feature>
<dbReference type="AlphaFoldDB" id="A0A095YB64"/>
<keyword evidence="1" id="KW-0472">Membrane</keyword>
<keyword evidence="1" id="KW-0812">Transmembrane</keyword>
<feature type="transmembrane region" description="Helical" evidence="1">
    <location>
        <begin position="145"/>
        <end position="165"/>
    </location>
</feature>
<evidence type="ECO:0000313" key="2">
    <source>
        <dbReference type="EMBL" id="KGF19468.1"/>
    </source>
</evidence>
<feature type="transmembrane region" description="Helical" evidence="1">
    <location>
        <begin position="20"/>
        <end position="38"/>
    </location>
</feature>
<protein>
    <submittedName>
        <fullName evidence="2">Uncharacterized protein</fullName>
    </submittedName>
</protein>
<proteinExistence type="predicted"/>
<evidence type="ECO:0000313" key="3">
    <source>
        <dbReference type="Proteomes" id="UP000053528"/>
    </source>
</evidence>
<feature type="transmembrane region" description="Helical" evidence="1">
    <location>
        <begin position="172"/>
        <end position="191"/>
    </location>
</feature>
<accession>A0A095YB64</accession>
<feature type="transmembrane region" description="Helical" evidence="1">
    <location>
        <begin position="197"/>
        <end position="219"/>
    </location>
</feature>
<dbReference type="RefSeq" id="WP_035757906.1">
    <property type="nucleotide sequence ID" value="NZ_JRNH01000032.1"/>
</dbReference>
<reference evidence="2 3" key="1">
    <citation type="submission" date="2014-07" db="EMBL/GenBank/DDBJ databases">
        <authorList>
            <person name="McCorrison J."/>
            <person name="Sanka R."/>
            <person name="Torralba M."/>
            <person name="Gillis M."/>
            <person name="Haft D.H."/>
            <person name="Methe B."/>
            <person name="Sutton G."/>
            <person name="Nelson K.E."/>
        </authorList>
    </citation>
    <scope>NUCLEOTIDE SEQUENCE [LARGE SCALE GENOMIC DNA]</scope>
    <source>
        <strain evidence="2 3">DNF00011</strain>
    </source>
</reference>
<feature type="transmembrane region" description="Helical" evidence="1">
    <location>
        <begin position="102"/>
        <end position="125"/>
    </location>
</feature>
<dbReference type="EMBL" id="JRNH01000032">
    <property type="protein sequence ID" value="KGF19468.1"/>
    <property type="molecule type" value="Genomic_DNA"/>
</dbReference>
<evidence type="ECO:0000256" key="1">
    <source>
        <dbReference type="SAM" id="Phobius"/>
    </source>
</evidence>
<feature type="transmembrane region" description="Helical" evidence="1">
    <location>
        <begin position="69"/>
        <end position="90"/>
    </location>
</feature>
<keyword evidence="1" id="KW-1133">Transmembrane helix</keyword>
<gene>
    <name evidence="2" type="ORF">HMPREF2128_10365</name>
</gene>
<dbReference type="Proteomes" id="UP000053528">
    <property type="component" value="Unassembled WGS sequence"/>
</dbReference>
<name>A0A095YB64_9MICC</name>
<organism evidence="2 3">
    <name type="scientific">Pseudoglutamicibacter albus DNF00011</name>
    <dbReference type="NCBI Taxonomy" id="1401063"/>
    <lineage>
        <taxon>Bacteria</taxon>
        <taxon>Bacillati</taxon>
        <taxon>Actinomycetota</taxon>
        <taxon>Actinomycetes</taxon>
        <taxon>Micrococcales</taxon>
        <taxon>Micrococcaceae</taxon>
        <taxon>Pseudoglutamicibacter</taxon>
    </lineage>
</organism>
<sequence length="236" mass="25309">MDHLISELSGAPAGSVSSNLTLLNIGFLTFVAIGNLMLAHRNELGWWFSMLGTFFGFIAVALYPGSANWMLLLGAVPLFAVGAVGLALWAKHPLAGKFTRSVPVANFSIMGAIMLLIYTGVVALLQFGPDLAYPQLIFSETMQIAWLNFGLNALIMAGLLGVAFGSRWAWSLTAIGGIGMTVASALLPHLTGGPQPLLSQLFGMVLVTISAIYAWLMWFRPTPEPLPQPEDEDDED</sequence>
<comment type="caution">
    <text evidence="2">The sequence shown here is derived from an EMBL/GenBank/DDBJ whole genome shotgun (WGS) entry which is preliminary data.</text>
</comment>